<comment type="caution">
    <text evidence="1">The sequence shown here is derived from an EMBL/GenBank/DDBJ whole genome shotgun (WGS) entry which is preliminary data.</text>
</comment>
<evidence type="ECO:0000313" key="2">
    <source>
        <dbReference type="Proteomes" id="UP001454036"/>
    </source>
</evidence>
<dbReference type="Proteomes" id="UP001454036">
    <property type="component" value="Unassembled WGS sequence"/>
</dbReference>
<keyword evidence="2" id="KW-1185">Reference proteome</keyword>
<protein>
    <submittedName>
        <fullName evidence="1">Uncharacterized protein</fullName>
    </submittedName>
</protein>
<organism evidence="1 2">
    <name type="scientific">Lithospermum erythrorhizon</name>
    <name type="common">Purple gromwell</name>
    <name type="synonym">Lithospermum officinale var. erythrorhizon</name>
    <dbReference type="NCBI Taxonomy" id="34254"/>
    <lineage>
        <taxon>Eukaryota</taxon>
        <taxon>Viridiplantae</taxon>
        <taxon>Streptophyta</taxon>
        <taxon>Embryophyta</taxon>
        <taxon>Tracheophyta</taxon>
        <taxon>Spermatophyta</taxon>
        <taxon>Magnoliopsida</taxon>
        <taxon>eudicotyledons</taxon>
        <taxon>Gunneridae</taxon>
        <taxon>Pentapetalae</taxon>
        <taxon>asterids</taxon>
        <taxon>lamiids</taxon>
        <taxon>Boraginales</taxon>
        <taxon>Boraginaceae</taxon>
        <taxon>Boraginoideae</taxon>
        <taxon>Lithospermeae</taxon>
        <taxon>Lithospermum</taxon>
    </lineage>
</organism>
<name>A0AAV3R7T8_LITER</name>
<accession>A0AAV3R7T8</accession>
<evidence type="ECO:0000313" key="1">
    <source>
        <dbReference type="EMBL" id="GAA0171306.1"/>
    </source>
</evidence>
<sequence length="123" mass="14138">MIQANQTLEMSSIEVGPWNNLEKMDDRIRDAIQNLFQVYTEAEIFDCISTFQTFINKSQWNGNYDPQASFGLDFLKILLGCVASSSMEPSDTWEQEKRMFNWNGGMKVSKSNEKKGKIPQLDV</sequence>
<dbReference type="AlphaFoldDB" id="A0AAV3R7T8"/>
<dbReference type="EMBL" id="BAABME010025003">
    <property type="protein sequence ID" value="GAA0171306.1"/>
    <property type="molecule type" value="Genomic_DNA"/>
</dbReference>
<gene>
    <name evidence="1" type="ORF">LIER_41129</name>
</gene>
<reference evidence="1 2" key="1">
    <citation type="submission" date="2024-01" db="EMBL/GenBank/DDBJ databases">
        <title>The complete chloroplast genome sequence of Lithospermum erythrorhizon: insights into the phylogenetic relationship among Boraginaceae species and the maternal lineages of purple gromwells.</title>
        <authorList>
            <person name="Okada T."/>
            <person name="Watanabe K."/>
        </authorList>
    </citation>
    <scope>NUCLEOTIDE SEQUENCE [LARGE SCALE GENOMIC DNA]</scope>
</reference>
<proteinExistence type="predicted"/>